<evidence type="ECO:0000313" key="3">
    <source>
        <dbReference type="Proteomes" id="UP001176521"/>
    </source>
</evidence>
<dbReference type="EMBL" id="JAPDMQ010000993">
    <property type="protein sequence ID" value="KAK0519421.1"/>
    <property type="molecule type" value="Genomic_DNA"/>
</dbReference>
<evidence type="ECO:0000256" key="1">
    <source>
        <dbReference type="SAM" id="MobiDB-lite"/>
    </source>
</evidence>
<name>A0AAN6JH36_9BASI</name>
<organism evidence="2 3">
    <name type="scientific">Tilletia horrida</name>
    <dbReference type="NCBI Taxonomy" id="155126"/>
    <lineage>
        <taxon>Eukaryota</taxon>
        <taxon>Fungi</taxon>
        <taxon>Dikarya</taxon>
        <taxon>Basidiomycota</taxon>
        <taxon>Ustilaginomycotina</taxon>
        <taxon>Exobasidiomycetes</taxon>
        <taxon>Tilletiales</taxon>
        <taxon>Tilletiaceae</taxon>
        <taxon>Tilletia</taxon>
    </lineage>
</organism>
<evidence type="ECO:0000313" key="2">
    <source>
        <dbReference type="EMBL" id="KAK0519421.1"/>
    </source>
</evidence>
<proteinExistence type="predicted"/>
<feature type="non-terminal residue" evidence="2">
    <location>
        <position position="73"/>
    </location>
</feature>
<sequence>MANYNFQGLVSSGVISKPPGQTMSTYLSSLPNNACSLAASTAPAAAGNGTAADASGSGSGSGSEVDEGNGNPT</sequence>
<protein>
    <submittedName>
        <fullName evidence="2">Uncharacterized protein</fullName>
    </submittedName>
</protein>
<feature type="compositionally biased region" description="Low complexity" evidence="1">
    <location>
        <begin position="46"/>
        <end position="56"/>
    </location>
</feature>
<accession>A0AAN6JH36</accession>
<reference evidence="2" key="1">
    <citation type="journal article" date="2023" name="PhytoFront">
        <title>Draft Genome Resources of Seven Strains of Tilletia horrida, Causal Agent of Kernel Smut of Rice.</title>
        <authorList>
            <person name="Khanal S."/>
            <person name="Antony Babu S."/>
            <person name="Zhou X.G."/>
        </authorList>
    </citation>
    <scope>NUCLEOTIDE SEQUENCE</scope>
    <source>
        <strain evidence="2">TX3</strain>
    </source>
</reference>
<keyword evidence="3" id="KW-1185">Reference proteome</keyword>
<comment type="caution">
    <text evidence="2">The sequence shown here is derived from an EMBL/GenBank/DDBJ whole genome shotgun (WGS) entry which is preliminary data.</text>
</comment>
<feature type="region of interest" description="Disordered" evidence="1">
    <location>
        <begin position="46"/>
        <end position="73"/>
    </location>
</feature>
<gene>
    <name evidence="2" type="ORF">OC842_007462</name>
</gene>
<dbReference type="Proteomes" id="UP001176521">
    <property type="component" value="Unassembled WGS sequence"/>
</dbReference>
<dbReference type="AlphaFoldDB" id="A0AAN6JH36"/>